<dbReference type="PANTHER" id="PTHR35832:SF6">
    <property type="entry name" value="EXPRESSED PROTEIN"/>
    <property type="match status" value="1"/>
</dbReference>
<dbReference type="EMBL" id="CAXIPR030001170">
    <property type="protein sequence ID" value="CAM0148034.1"/>
    <property type="molecule type" value="Genomic_DNA"/>
</dbReference>
<organism evidence="1 3">
    <name type="scientific">Urochloa decumbens</name>
    <dbReference type="NCBI Taxonomy" id="240449"/>
    <lineage>
        <taxon>Eukaryota</taxon>
        <taxon>Viridiplantae</taxon>
        <taxon>Streptophyta</taxon>
        <taxon>Embryophyta</taxon>
        <taxon>Tracheophyta</taxon>
        <taxon>Spermatophyta</taxon>
        <taxon>Magnoliopsida</taxon>
        <taxon>Liliopsida</taxon>
        <taxon>Poales</taxon>
        <taxon>Poaceae</taxon>
        <taxon>PACMAD clade</taxon>
        <taxon>Panicoideae</taxon>
        <taxon>Panicodae</taxon>
        <taxon>Paniceae</taxon>
        <taxon>Melinidinae</taxon>
        <taxon>Urochloa</taxon>
    </lineage>
</organism>
<dbReference type="AlphaFoldDB" id="A0ABC9GYG9"/>
<evidence type="ECO:0000313" key="2">
    <source>
        <dbReference type="EMBL" id="CAM0148034.1"/>
    </source>
</evidence>
<proteinExistence type="predicted"/>
<protein>
    <submittedName>
        <fullName evidence="1">Uncharacterized protein</fullName>
    </submittedName>
</protein>
<evidence type="ECO:0000313" key="1">
    <source>
        <dbReference type="EMBL" id="CAM0146757.1"/>
    </source>
</evidence>
<gene>
    <name evidence="1" type="ORF">URODEC1_LOCUS120280</name>
    <name evidence="2" type="ORF">URODEC1_LOCUS121388</name>
</gene>
<dbReference type="Proteomes" id="UP001497457">
    <property type="component" value="Unassembled WGS sequence"/>
</dbReference>
<sequence>MEPVTSIVGTIFKLLQGIAKAATTARRNRTRCRELVRRMGAVGNVLHDSKVGGRGDVAQARRIILCRLKESLDEALKLVESCRVRGSLVSRLHWILTSGAMAARFEDVEKRISTCLVDLIAASGASIESKIDQLAARDQPRAWLSELINLGGAWFPATPSHGTGLWRRLSAPHPATPQGCSVARCGWHPSGSKKTAAAWPQPPLSHAGDPFCPYGHGYAGAYVVIEEDPTSCSVM</sequence>
<name>A0ABC9GYG9_9POAL</name>
<reference evidence="1" key="1">
    <citation type="submission" date="2024-10" db="EMBL/GenBank/DDBJ databases">
        <authorList>
            <person name="Ryan C."/>
        </authorList>
    </citation>
    <scope>NUCLEOTIDE SEQUENCE [LARGE SCALE GENOMIC DNA]</scope>
</reference>
<dbReference type="InterPro" id="IPR059179">
    <property type="entry name" value="MLKL-like_MCAfunc"/>
</dbReference>
<comment type="caution">
    <text evidence="1">The sequence shown here is derived from an EMBL/GenBank/DDBJ whole genome shotgun (WGS) entry which is preliminary data.</text>
</comment>
<evidence type="ECO:0000313" key="3">
    <source>
        <dbReference type="Proteomes" id="UP001497457"/>
    </source>
</evidence>
<keyword evidence="3" id="KW-1185">Reference proteome</keyword>
<dbReference type="InterPro" id="IPR036537">
    <property type="entry name" value="Adaptor_Cbl_N_dom_sf"/>
</dbReference>
<dbReference type="EMBL" id="CAXIPR030000661">
    <property type="protein sequence ID" value="CAM0146757.1"/>
    <property type="molecule type" value="Genomic_DNA"/>
</dbReference>
<dbReference type="PANTHER" id="PTHR35832">
    <property type="entry name" value="OS12G0248400 PROTEIN-RELATED"/>
    <property type="match status" value="1"/>
</dbReference>
<dbReference type="Gene3D" id="1.20.930.20">
    <property type="entry name" value="Adaptor protein Cbl, N-terminal domain"/>
    <property type="match status" value="1"/>
</dbReference>
<dbReference type="CDD" id="cd21037">
    <property type="entry name" value="MLKL_NTD"/>
    <property type="match status" value="1"/>
</dbReference>
<accession>A0ABC9GYG9</accession>